<dbReference type="EMBL" id="CCKQ01010048">
    <property type="protein sequence ID" value="CDW81545.1"/>
    <property type="molecule type" value="Genomic_DNA"/>
</dbReference>
<feature type="region of interest" description="Disordered" evidence="1">
    <location>
        <begin position="19"/>
        <end position="48"/>
    </location>
</feature>
<reference evidence="2 3" key="1">
    <citation type="submission" date="2014-06" db="EMBL/GenBank/DDBJ databases">
        <authorList>
            <person name="Swart Estienne"/>
        </authorList>
    </citation>
    <scope>NUCLEOTIDE SEQUENCE [LARGE SCALE GENOMIC DNA]</scope>
    <source>
        <strain evidence="2 3">130c</strain>
    </source>
</reference>
<evidence type="ECO:0000313" key="2">
    <source>
        <dbReference type="EMBL" id="CDW81545.1"/>
    </source>
</evidence>
<evidence type="ECO:0000256" key="1">
    <source>
        <dbReference type="SAM" id="MobiDB-lite"/>
    </source>
</evidence>
<sequence>MMIIGFNFTKRYFTFPHHHSDPTQPKLLPNGELHPFDYQPPNAKDKHKPYILHQV</sequence>
<dbReference type="InParanoid" id="A0A078AGZ7"/>
<evidence type="ECO:0000313" key="3">
    <source>
        <dbReference type="Proteomes" id="UP000039865"/>
    </source>
</evidence>
<organism evidence="2 3">
    <name type="scientific">Stylonychia lemnae</name>
    <name type="common">Ciliate</name>
    <dbReference type="NCBI Taxonomy" id="5949"/>
    <lineage>
        <taxon>Eukaryota</taxon>
        <taxon>Sar</taxon>
        <taxon>Alveolata</taxon>
        <taxon>Ciliophora</taxon>
        <taxon>Intramacronucleata</taxon>
        <taxon>Spirotrichea</taxon>
        <taxon>Stichotrichia</taxon>
        <taxon>Sporadotrichida</taxon>
        <taxon>Oxytrichidae</taxon>
        <taxon>Stylonychinae</taxon>
        <taxon>Stylonychia</taxon>
    </lineage>
</organism>
<protein>
    <submittedName>
        <fullName evidence="2">Uncharacterized protein</fullName>
    </submittedName>
</protein>
<dbReference type="Proteomes" id="UP000039865">
    <property type="component" value="Unassembled WGS sequence"/>
</dbReference>
<keyword evidence="3" id="KW-1185">Reference proteome</keyword>
<gene>
    <name evidence="2" type="primary">Contig3639.g3890</name>
    <name evidence="2" type="ORF">STYLEM_10564</name>
</gene>
<accession>A0A078AGZ7</accession>
<proteinExistence type="predicted"/>
<name>A0A078AGZ7_STYLE</name>
<dbReference type="AlphaFoldDB" id="A0A078AGZ7"/>